<dbReference type="GO" id="GO:0012505">
    <property type="term" value="C:endomembrane system"/>
    <property type="evidence" value="ECO:0007669"/>
    <property type="project" value="UniProtKB-SubCell"/>
</dbReference>
<evidence type="ECO:0008006" key="8">
    <source>
        <dbReference type="Google" id="ProtNLM"/>
    </source>
</evidence>
<dbReference type="AlphaFoldDB" id="A0A1E1LDG4"/>
<evidence type="ECO:0000256" key="1">
    <source>
        <dbReference type="ARBA" id="ARBA00004127"/>
    </source>
</evidence>
<keyword evidence="2 5" id="KW-0812">Transmembrane</keyword>
<gene>
    <name evidence="6" type="ORF">RCO7_08141</name>
</gene>
<organism evidence="6 7">
    <name type="scientific">Rhynchosporium graminicola</name>
    <dbReference type="NCBI Taxonomy" id="2792576"/>
    <lineage>
        <taxon>Eukaryota</taxon>
        <taxon>Fungi</taxon>
        <taxon>Dikarya</taxon>
        <taxon>Ascomycota</taxon>
        <taxon>Pezizomycotina</taxon>
        <taxon>Leotiomycetes</taxon>
        <taxon>Helotiales</taxon>
        <taxon>Ploettnerulaceae</taxon>
        <taxon>Rhynchosporium</taxon>
    </lineage>
</organism>
<dbReference type="EMBL" id="FJUW01000046">
    <property type="protein sequence ID" value="CZT08571.1"/>
    <property type="molecule type" value="Genomic_DNA"/>
</dbReference>
<proteinExistence type="predicted"/>
<dbReference type="PANTHER" id="PTHR10989:SF16">
    <property type="entry name" value="AT02829P-RELATED"/>
    <property type="match status" value="1"/>
</dbReference>
<feature type="transmembrane region" description="Helical" evidence="5">
    <location>
        <begin position="158"/>
        <end position="176"/>
    </location>
</feature>
<name>A0A1E1LDG4_9HELO</name>
<protein>
    <recommendedName>
        <fullName evidence="8">Integral membrane protein</fullName>
    </recommendedName>
</protein>
<sequence length="242" mass="26604">MSPKSVQQMTRHPLQRLSSPSRGISAVFHLFGIISFSLSYKYLFEFPTFINDSYGWHFQYLTILGLTVAFGTFIAGFLADITLSPNLFLIKNTLSLCSAPLEVLISVLYWGISAVDKTLLVPPEIHIAPLADIGFHAMPSILLAIDLLLLSPPWTIKTSQALALSSAIAVAYWFWVEECFKHNGFYPYPMFGELTTIPRAGVFAGAVLLMTGSTVVLQKLCSLINGRLPADKSQAPSSIKTD</sequence>
<keyword evidence="3 5" id="KW-1133">Transmembrane helix</keyword>
<dbReference type="Proteomes" id="UP000178129">
    <property type="component" value="Unassembled WGS sequence"/>
</dbReference>
<evidence type="ECO:0000256" key="2">
    <source>
        <dbReference type="ARBA" id="ARBA00022692"/>
    </source>
</evidence>
<dbReference type="PANTHER" id="PTHR10989">
    <property type="entry name" value="ANDROGEN-INDUCED PROTEIN 1-RELATED"/>
    <property type="match status" value="1"/>
</dbReference>
<feature type="transmembrane region" description="Helical" evidence="5">
    <location>
        <begin position="196"/>
        <end position="217"/>
    </location>
</feature>
<dbReference type="STRING" id="914237.A0A1E1LDG4"/>
<dbReference type="InParanoid" id="A0A1E1LDG4"/>
<comment type="caution">
    <text evidence="6">The sequence shown here is derived from an EMBL/GenBank/DDBJ whole genome shotgun (WGS) entry which is preliminary data.</text>
</comment>
<dbReference type="GO" id="GO:0016020">
    <property type="term" value="C:membrane"/>
    <property type="evidence" value="ECO:0007669"/>
    <property type="project" value="InterPro"/>
</dbReference>
<feature type="transmembrane region" description="Helical" evidence="5">
    <location>
        <begin position="93"/>
        <end position="113"/>
    </location>
</feature>
<evidence type="ECO:0000256" key="5">
    <source>
        <dbReference type="SAM" id="Phobius"/>
    </source>
</evidence>
<feature type="transmembrane region" description="Helical" evidence="5">
    <location>
        <begin position="60"/>
        <end position="81"/>
    </location>
</feature>
<keyword evidence="4 5" id="KW-0472">Membrane</keyword>
<dbReference type="Pfam" id="PF04750">
    <property type="entry name" value="Far-17a_AIG1"/>
    <property type="match status" value="1"/>
</dbReference>
<accession>A0A1E1LDG4</accession>
<reference evidence="7" key="1">
    <citation type="submission" date="2016-03" db="EMBL/GenBank/DDBJ databases">
        <authorList>
            <person name="Ploux O."/>
        </authorList>
    </citation>
    <scope>NUCLEOTIDE SEQUENCE [LARGE SCALE GENOMIC DNA]</scope>
    <source>
        <strain evidence="7">UK7</strain>
    </source>
</reference>
<evidence type="ECO:0000256" key="4">
    <source>
        <dbReference type="ARBA" id="ARBA00023136"/>
    </source>
</evidence>
<dbReference type="InterPro" id="IPR006838">
    <property type="entry name" value="ADTRP_AIG1"/>
</dbReference>
<evidence type="ECO:0000313" key="7">
    <source>
        <dbReference type="Proteomes" id="UP000178129"/>
    </source>
</evidence>
<feature type="transmembrane region" description="Helical" evidence="5">
    <location>
        <begin position="133"/>
        <end position="151"/>
    </location>
</feature>
<evidence type="ECO:0000256" key="3">
    <source>
        <dbReference type="ARBA" id="ARBA00022989"/>
    </source>
</evidence>
<feature type="transmembrane region" description="Helical" evidence="5">
    <location>
        <begin position="21"/>
        <end position="40"/>
    </location>
</feature>
<comment type="subcellular location">
    <subcellularLocation>
        <location evidence="1">Endomembrane system</location>
        <topology evidence="1">Multi-pass membrane protein</topology>
    </subcellularLocation>
</comment>
<keyword evidence="7" id="KW-1185">Reference proteome</keyword>
<evidence type="ECO:0000313" key="6">
    <source>
        <dbReference type="EMBL" id="CZT08571.1"/>
    </source>
</evidence>